<feature type="chain" id="PRO_5042953895" description="VWFA domain-containing protein" evidence="2">
    <location>
        <begin position="21"/>
        <end position="271"/>
    </location>
</feature>
<dbReference type="SUPFAM" id="SSF53300">
    <property type="entry name" value="vWA-like"/>
    <property type="match status" value="1"/>
</dbReference>
<organism evidence="4 5">
    <name type="scientific">Amblyomma americanum</name>
    <name type="common">Lone star tick</name>
    <dbReference type="NCBI Taxonomy" id="6943"/>
    <lineage>
        <taxon>Eukaryota</taxon>
        <taxon>Metazoa</taxon>
        <taxon>Ecdysozoa</taxon>
        <taxon>Arthropoda</taxon>
        <taxon>Chelicerata</taxon>
        <taxon>Arachnida</taxon>
        <taxon>Acari</taxon>
        <taxon>Parasitiformes</taxon>
        <taxon>Ixodida</taxon>
        <taxon>Ixodoidea</taxon>
        <taxon>Ixodidae</taxon>
        <taxon>Amblyomminae</taxon>
        <taxon>Amblyomma</taxon>
    </lineage>
</organism>
<feature type="region of interest" description="Disordered" evidence="1">
    <location>
        <begin position="236"/>
        <end position="271"/>
    </location>
</feature>
<dbReference type="PANTHER" id="PTHR24020:SF20">
    <property type="entry name" value="PH DOMAIN-CONTAINING PROTEIN"/>
    <property type="match status" value="1"/>
</dbReference>
<dbReference type="Gene3D" id="3.40.50.410">
    <property type="entry name" value="von Willebrand factor, type A domain"/>
    <property type="match status" value="1"/>
</dbReference>
<evidence type="ECO:0000259" key="3">
    <source>
        <dbReference type="PROSITE" id="PS50234"/>
    </source>
</evidence>
<dbReference type="PRINTS" id="PR00453">
    <property type="entry name" value="VWFADOMAIN"/>
</dbReference>
<dbReference type="InterPro" id="IPR050525">
    <property type="entry name" value="ECM_Assembly_Org"/>
</dbReference>
<accession>A0AAQ4E6S4</accession>
<gene>
    <name evidence="4" type="ORF">V5799_013124</name>
</gene>
<feature type="domain" description="VWFA" evidence="3">
    <location>
        <begin position="43"/>
        <end position="212"/>
    </location>
</feature>
<feature type="compositionally biased region" description="Basic and acidic residues" evidence="1">
    <location>
        <begin position="260"/>
        <end position="271"/>
    </location>
</feature>
<keyword evidence="5" id="KW-1185">Reference proteome</keyword>
<dbReference type="Pfam" id="PF00092">
    <property type="entry name" value="VWA"/>
    <property type="match status" value="1"/>
</dbReference>
<dbReference type="AlphaFoldDB" id="A0AAQ4E6S4"/>
<dbReference type="Pfam" id="PF07699">
    <property type="entry name" value="Ephrin_rec_like"/>
    <property type="match status" value="1"/>
</dbReference>
<dbReference type="SMART" id="SM00327">
    <property type="entry name" value="VWA"/>
    <property type="match status" value="1"/>
</dbReference>
<protein>
    <recommendedName>
        <fullName evidence="3">VWFA domain-containing protein</fullName>
    </recommendedName>
</protein>
<name>A0AAQ4E6S4_AMBAM</name>
<evidence type="ECO:0000313" key="4">
    <source>
        <dbReference type="EMBL" id="KAK8770409.1"/>
    </source>
</evidence>
<evidence type="ECO:0000256" key="2">
    <source>
        <dbReference type="SAM" id="SignalP"/>
    </source>
</evidence>
<dbReference type="Proteomes" id="UP001321473">
    <property type="component" value="Unassembled WGS sequence"/>
</dbReference>
<comment type="caution">
    <text evidence="4">The sequence shown here is derived from an EMBL/GenBank/DDBJ whole genome shotgun (WGS) entry which is preliminary data.</text>
</comment>
<sequence>MRLLLALCLLLLAVPEGGKCLRLTPDLQTFVSTLEQYANEKNDIVFVLDESGSIGAENFPAELTFTEVMSRLLVVSKDYSRLTVITFASDNHKHIDQIADGGTMCGFVEQVNNIPYRMGGTATRQALQYASELLKKARPDANRIIVLISDGQANSGSEPNYIASVLKSQGIIIFAVGVASINRAELEAVATSQQHIYMLRDFAYIKQVNSDLRNGCPLGTYKDVASDLNCKPCPANSVTDREGATSEAQCSCEPGYEGDPGNKKPCSREYP</sequence>
<feature type="signal peptide" evidence="2">
    <location>
        <begin position="1"/>
        <end position="20"/>
    </location>
</feature>
<dbReference type="InterPro" id="IPR011641">
    <property type="entry name" value="Tyr-kin_ephrin_A/B_rcpt-like"/>
</dbReference>
<dbReference type="EMBL" id="JARKHS020021188">
    <property type="protein sequence ID" value="KAK8770409.1"/>
    <property type="molecule type" value="Genomic_DNA"/>
</dbReference>
<keyword evidence="2" id="KW-0732">Signal</keyword>
<dbReference type="InterPro" id="IPR009030">
    <property type="entry name" value="Growth_fac_rcpt_cys_sf"/>
</dbReference>
<dbReference type="InterPro" id="IPR036465">
    <property type="entry name" value="vWFA_dom_sf"/>
</dbReference>
<dbReference type="PROSITE" id="PS50234">
    <property type="entry name" value="VWFA"/>
    <property type="match status" value="1"/>
</dbReference>
<dbReference type="PANTHER" id="PTHR24020">
    <property type="entry name" value="COLLAGEN ALPHA"/>
    <property type="match status" value="1"/>
</dbReference>
<dbReference type="CDD" id="cd01450">
    <property type="entry name" value="vWFA_subfamily_ECM"/>
    <property type="match status" value="1"/>
</dbReference>
<reference evidence="4 5" key="1">
    <citation type="journal article" date="2023" name="Arcadia Sci">
        <title>De novo assembly of a long-read Amblyomma americanum tick genome.</title>
        <authorList>
            <person name="Chou S."/>
            <person name="Poskanzer K.E."/>
            <person name="Rollins M."/>
            <person name="Thuy-Boun P.S."/>
        </authorList>
    </citation>
    <scope>NUCLEOTIDE SEQUENCE [LARGE SCALE GENOMIC DNA]</scope>
    <source>
        <strain evidence="4">F_SG_1</strain>
        <tissue evidence="4">Salivary glands</tissue>
    </source>
</reference>
<proteinExistence type="predicted"/>
<dbReference type="GO" id="GO:0032991">
    <property type="term" value="C:protein-containing complex"/>
    <property type="evidence" value="ECO:0007669"/>
    <property type="project" value="UniProtKB-ARBA"/>
</dbReference>
<evidence type="ECO:0000313" key="5">
    <source>
        <dbReference type="Proteomes" id="UP001321473"/>
    </source>
</evidence>
<evidence type="ECO:0000256" key="1">
    <source>
        <dbReference type="SAM" id="MobiDB-lite"/>
    </source>
</evidence>
<dbReference type="Gene3D" id="2.10.50.10">
    <property type="entry name" value="Tumor Necrosis Factor Receptor, subunit A, domain 2"/>
    <property type="match status" value="1"/>
</dbReference>
<dbReference type="SUPFAM" id="SSF57184">
    <property type="entry name" value="Growth factor receptor domain"/>
    <property type="match status" value="1"/>
</dbReference>
<dbReference type="SMART" id="SM01411">
    <property type="entry name" value="Ephrin_rec_like"/>
    <property type="match status" value="1"/>
</dbReference>
<dbReference type="InterPro" id="IPR002035">
    <property type="entry name" value="VWF_A"/>
</dbReference>